<dbReference type="OrthoDB" id="434986at2759"/>
<dbReference type="PRINTS" id="PR00076">
    <property type="entry name" value="6PGDHDRGNASE"/>
</dbReference>
<dbReference type="AlphaFoldDB" id="A0A3N4JTR0"/>
<dbReference type="Gene3D" id="3.40.50.720">
    <property type="entry name" value="NAD(P)-binding Rossmann-like Domain"/>
    <property type="match status" value="1"/>
</dbReference>
<dbReference type="STRING" id="1336337.A0A3N4JTR0"/>
<dbReference type="Proteomes" id="UP000276215">
    <property type="component" value="Unassembled WGS sequence"/>
</dbReference>
<dbReference type="InterPro" id="IPR006113">
    <property type="entry name" value="6PGDH_Gnd/GntZ"/>
</dbReference>
<sequence length="498" mass="54360">MTSFRKIGVVGAGSMGSNMAMLFAEHDLEVSIFDVKAENIDSCLKMCDSQKSLKDRIKGFNGYGPFIESLGKDSDKLFLLSISHGKPVDVVLESLKPHLNKGDVIIDGGNEYYRDSERRMQGLGEHGIGYIGMGVSGGYQSARRGPSMSPGGDAKVVERVMPILERFAAKDAMGNPCVKYIGPGGPGHYAKMVHNGIEQSMMGVLNEAWEMLFKCLNGDLDEISRIFMKWNNEGELRGNFLVKIGSDICLCKKDKGPSHVLNDIQDKVVQDADNTEGTGVLTVMESAARHVSAPTIASSHYYRVASANRAERLQFFGLIGGEAAAKKQHVDDDDERVKVIEGIPMAVYCGFLCAFAQGMNLIARASKDEGWGVNIADCVKIWRAGCIVQSDEILDLILPVYGKDGGFMNLLLAESFAGELKKSIGSLKRTVANGLMWDTHIPAMSASLEYLKYCGGKHLPTQFMEAELDCFGAPRYDLKSEGSGEVKKGAHHYEWEPA</sequence>
<feature type="active site" description="Proton acceptor" evidence="7">
    <location>
        <position position="191"/>
    </location>
</feature>
<organism evidence="9 10">
    <name type="scientific">Choiromyces venosus 120613-1</name>
    <dbReference type="NCBI Taxonomy" id="1336337"/>
    <lineage>
        <taxon>Eukaryota</taxon>
        <taxon>Fungi</taxon>
        <taxon>Dikarya</taxon>
        <taxon>Ascomycota</taxon>
        <taxon>Pezizomycotina</taxon>
        <taxon>Pezizomycetes</taxon>
        <taxon>Pezizales</taxon>
        <taxon>Tuberaceae</taxon>
        <taxon>Choiromyces</taxon>
    </lineage>
</organism>
<proteinExistence type="inferred from homology"/>
<comment type="subunit">
    <text evidence="6">Homodimer.</text>
</comment>
<evidence type="ECO:0000256" key="1">
    <source>
        <dbReference type="ARBA" id="ARBA00004874"/>
    </source>
</evidence>
<dbReference type="Pfam" id="PF03446">
    <property type="entry name" value="NAD_binding_2"/>
    <property type="match status" value="1"/>
</dbReference>
<dbReference type="EC" id="1.1.1.44" evidence="6"/>
<comment type="pathway">
    <text evidence="1 6">Carbohydrate degradation; pentose phosphate pathway; D-ribulose 5-phosphate from D-glucose 6-phosphate (oxidative stage): step 3/3.</text>
</comment>
<dbReference type="SMART" id="SM01350">
    <property type="entry name" value="6PGD"/>
    <property type="match status" value="1"/>
</dbReference>
<dbReference type="GO" id="GO:0050661">
    <property type="term" value="F:NADP binding"/>
    <property type="evidence" value="ECO:0007669"/>
    <property type="project" value="InterPro"/>
</dbReference>
<dbReference type="InterPro" id="IPR006115">
    <property type="entry name" value="6PGDH_NADP-bd"/>
</dbReference>
<dbReference type="SUPFAM" id="SSF51735">
    <property type="entry name" value="NAD(P)-binding Rossmann-fold domains"/>
    <property type="match status" value="1"/>
</dbReference>
<feature type="active site" description="Proton donor" evidence="7">
    <location>
        <position position="198"/>
    </location>
</feature>
<dbReference type="InterPro" id="IPR008927">
    <property type="entry name" value="6-PGluconate_DH-like_C_sf"/>
</dbReference>
<reference evidence="9 10" key="1">
    <citation type="journal article" date="2018" name="Nat. Ecol. Evol.">
        <title>Pezizomycetes genomes reveal the molecular basis of ectomycorrhizal truffle lifestyle.</title>
        <authorList>
            <person name="Murat C."/>
            <person name="Payen T."/>
            <person name="Noel B."/>
            <person name="Kuo A."/>
            <person name="Morin E."/>
            <person name="Chen J."/>
            <person name="Kohler A."/>
            <person name="Krizsan K."/>
            <person name="Balestrini R."/>
            <person name="Da Silva C."/>
            <person name="Montanini B."/>
            <person name="Hainaut M."/>
            <person name="Levati E."/>
            <person name="Barry K.W."/>
            <person name="Belfiori B."/>
            <person name="Cichocki N."/>
            <person name="Clum A."/>
            <person name="Dockter R.B."/>
            <person name="Fauchery L."/>
            <person name="Guy J."/>
            <person name="Iotti M."/>
            <person name="Le Tacon F."/>
            <person name="Lindquist E.A."/>
            <person name="Lipzen A."/>
            <person name="Malagnac F."/>
            <person name="Mello A."/>
            <person name="Molinier V."/>
            <person name="Miyauchi S."/>
            <person name="Poulain J."/>
            <person name="Riccioni C."/>
            <person name="Rubini A."/>
            <person name="Sitrit Y."/>
            <person name="Splivallo R."/>
            <person name="Traeger S."/>
            <person name="Wang M."/>
            <person name="Zifcakova L."/>
            <person name="Wipf D."/>
            <person name="Zambonelli A."/>
            <person name="Paolocci F."/>
            <person name="Nowrousian M."/>
            <person name="Ottonello S."/>
            <person name="Baldrian P."/>
            <person name="Spatafora J.W."/>
            <person name="Henrissat B."/>
            <person name="Nagy L.G."/>
            <person name="Aury J.M."/>
            <person name="Wincker P."/>
            <person name="Grigoriev I.V."/>
            <person name="Bonfante P."/>
            <person name="Martin F.M."/>
        </authorList>
    </citation>
    <scope>NUCLEOTIDE SEQUENCE [LARGE SCALE GENOMIC DNA]</scope>
    <source>
        <strain evidence="9 10">120613-1</strain>
    </source>
</reference>
<keyword evidence="10" id="KW-1185">Reference proteome</keyword>
<dbReference type="PANTHER" id="PTHR11811">
    <property type="entry name" value="6-PHOSPHOGLUCONATE DEHYDROGENASE"/>
    <property type="match status" value="1"/>
</dbReference>
<dbReference type="GO" id="GO:0019521">
    <property type="term" value="P:D-gluconate metabolic process"/>
    <property type="evidence" value="ECO:0007669"/>
    <property type="project" value="UniProtKB-KW"/>
</dbReference>
<dbReference type="PIRSF" id="PIRSF000109">
    <property type="entry name" value="6PGD"/>
    <property type="match status" value="1"/>
</dbReference>
<evidence type="ECO:0000313" key="10">
    <source>
        <dbReference type="Proteomes" id="UP000276215"/>
    </source>
</evidence>
<keyword evidence="3 6" id="KW-0560">Oxidoreductase</keyword>
<comment type="catalytic activity">
    <reaction evidence="6">
        <text>6-phospho-D-gluconate + NADP(+) = D-ribulose 5-phosphate + CO2 + NADPH</text>
        <dbReference type="Rhea" id="RHEA:10116"/>
        <dbReference type="ChEBI" id="CHEBI:16526"/>
        <dbReference type="ChEBI" id="CHEBI:57783"/>
        <dbReference type="ChEBI" id="CHEBI:58121"/>
        <dbReference type="ChEBI" id="CHEBI:58349"/>
        <dbReference type="ChEBI" id="CHEBI:58759"/>
        <dbReference type="EC" id="1.1.1.44"/>
    </reaction>
</comment>
<name>A0A3N4JTR0_9PEZI</name>
<dbReference type="Gene3D" id="1.10.1040.10">
    <property type="entry name" value="N-(1-d-carboxylethyl)-l-norvaline Dehydrogenase, domain 2"/>
    <property type="match status" value="1"/>
</dbReference>
<evidence type="ECO:0000256" key="4">
    <source>
        <dbReference type="ARBA" id="ARBA00023064"/>
    </source>
</evidence>
<evidence type="ECO:0000256" key="2">
    <source>
        <dbReference type="ARBA" id="ARBA00008419"/>
    </source>
</evidence>
<dbReference type="UniPathway" id="UPA00115">
    <property type="reaction ID" value="UER00410"/>
</dbReference>
<feature type="domain" description="6-phosphogluconate dehydrogenase C-terminal" evidence="8">
    <location>
        <begin position="187"/>
        <end position="496"/>
    </location>
</feature>
<accession>A0A3N4JTR0</accession>
<dbReference type="InterPro" id="IPR013328">
    <property type="entry name" value="6PGD_dom2"/>
</dbReference>
<keyword evidence="5 6" id="KW-0570">Pentose shunt</keyword>
<dbReference type="InterPro" id="IPR006114">
    <property type="entry name" value="6PGDH_C"/>
</dbReference>
<dbReference type="FunFam" id="3.40.50.720:FF:000634">
    <property type="entry name" value="6-phosphogluconate dehydrogenase, decarboxylating"/>
    <property type="match status" value="1"/>
</dbReference>
<keyword evidence="6" id="KW-0521">NADP</keyword>
<keyword evidence="4" id="KW-0311">Gluconate utilization</keyword>
<evidence type="ECO:0000313" key="9">
    <source>
        <dbReference type="EMBL" id="RPB01726.1"/>
    </source>
</evidence>
<evidence type="ECO:0000256" key="5">
    <source>
        <dbReference type="ARBA" id="ARBA00023126"/>
    </source>
</evidence>
<dbReference type="EMBL" id="ML120371">
    <property type="protein sequence ID" value="RPB01726.1"/>
    <property type="molecule type" value="Genomic_DNA"/>
</dbReference>
<dbReference type="InterPro" id="IPR036291">
    <property type="entry name" value="NAD(P)-bd_dom_sf"/>
</dbReference>
<evidence type="ECO:0000256" key="7">
    <source>
        <dbReference type="PIRSR" id="PIRSR000109-1"/>
    </source>
</evidence>
<dbReference type="InterPro" id="IPR006183">
    <property type="entry name" value="Pgluconate_DH"/>
</dbReference>
<comment type="function">
    <text evidence="6">Catalyzes the oxidative decarboxylation of 6-phosphogluconate to ribulose 5-phosphate and CO(2), with concomitant reduction of NADP to NADPH.</text>
</comment>
<gene>
    <name evidence="9" type="ORF">L873DRAFT_1827042</name>
</gene>
<dbReference type="Pfam" id="PF00393">
    <property type="entry name" value="6PGD"/>
    <property type="match status" value="1"/>
</dbReference>
<dbReference type="GO" id="GO:0004616">
    <property type="term" value="F:phosphogluconate dehydrogenase (decarboxylating) activity"/>
    <property type="evidence" value="ECO:0007669"/>
    <property type="project" value="UniProtKB-EC"/>
</dbReference>
<dbReference type="GO" id="GO:0006098">
    <property type="term" value="P:pentose-phosphate shunt"/>
    <property type="evidence" value="ECO:0007669"/>
    <property type="project" value="UniProtKB-UniPathway"/>
</dbReference>
<evidence type="ECO:0000259" key="8">
    <source>
        <dbReference type="SMART" id="SM01350"/>
    </source>
</evidence>
<protein>
    <recommendedName>
        <fullName evidence="6">6-phosphogluconate dehydrogenase, decarboxylating</fullName>
        <ecNumber evidence="6">1.1.1.44</ecNumber>
    </recommendedName>
</protein>
<evidence type="ECO:0000256" key="3">
    <source>
        <dbReference type="ARBA" id="ARBA00023002"/>
    </source>
</evidence>
<evidence type="ECO:0000256" key="6">
    <source>
        <dbReference type="PIRNR" id="PIRNR000109"/>
    </source>
</evidence>
<dbReference type="SUPFAM" id="SSF48179">
    <property type="entry name" value="6-phosphogluconate dehydrogenase C-terminal domain-like"/>
    <property type="match status" value="1"/>
</dbReference>
<comment type="similarity">
    <text evidence="2 6">Belongs to the 6-phosphogluconate dehydrogenase family.</text>
</comment>